<dbReference type="Proteomes" id="UP000799767">
    <property type="component" value="Unassembled WGS sequence"/>
</dbReference>
<dbReference type="OrthoDB" id="3830579at2759"/>
<evidence type="ECO:0008006" key="3">
    <source>
        <dbReference type="Google" id="ProtNLM"/>
    </source>
</evidence>
<proteinExistence type="predicted"/>
<organism evidence="1 2">
    <name type="scientific">Neohortaea acidophila</name>
    <dbReference type="NCBI Taxonomy" id="245834"/>
    <lineage>
        <taxon>Eukaryota</taxon>
        <taxon>Fungi</taxon>
        <taxon>Dikarya</taxon>
        <taxon>Ascomycota</taxon>
        <taxon>Pezizomycotina</taxon>
        <taxon>Dothideomycetes</taxon>
        <taxon>Dothideomycetidae</taxon>
        <taxon>Mycosphaerellales</taxon>
        <taxon>Teratosphaeriaceae</taxon>
        <taxon>Neohortaea</taxon>
    </lineage>
</organism>
<dbReference type="EMBL" id="MU001633">
    <property type="protein sequence ID" value="KAF2485578.1"/>
    <property type="molecule type" value="Genomic_DNA"/>
</dbReference>
<dbReference type="SUPFAM" id="SSF54909">
    <property type="entry name" value="Dimeric alpha+beta barrel"/>
    <property type="match status" value="1"/>
</dbReference>
<accession>A0A6A6PZE7</accession>
<dbReference type="RefSeq" id="XP_033592147.1">
    <property type="nucleotide sequence ID" value="XM_033735957.1"/>
</dbReference>
<evidence type="ECO:0000313" key="1">
    <source>
        <dbReference type="EMBL" id="KAF2485578.1"/>
    </source>
</evidence>
<reference evidence="1" key="1">
    <citation type="journal article" date="2020" name="Stud. Mycol.">
        <title>101 Dothideomycetes genomes: a test case for predicting lifestyles and emergence of pathogens.</title>
        <authorList>
            <person name="Haridas S."/>
            <person name="Albert R."/>
            <person name="Binder M."/>
            <person name="Bloem J."/>
            <person name="Labutti K."/>
            <person name="Salamov A."/>
            <person name="Andreopoulos B."/>
            <person name="Baker S."/>
            <person name="Barry K."/>
            <person name="Bills G."/>
            <person name="Bluhm B."/>
            <person name="Cannon C."/>
            <person name="Castanera R."/>
            <person name="Culley D."/>
            <person name="Daum C."/>
            <person name="Ezra D."/>
            <person name="Gonzalez J."/>
            <person name="Henrissat B."/>
            <person name="Kuo A."/>
            <person name="Liang C."/>
            <person name="Lipzen A."/>
            <person name="Lutzoni F."/>
            <person name="Magnuson J."/>
            <person name="Mondo S."/>
            <person name="Nolan M."/>
            <person name="Ohm R."/>
            <person name="Pangilinan J."/>
            <person name="Park H.-J."/>
            <person name="Ramirez L."/>
            <person name="Alfaro M."/>
            <person name="Sun H."/>
            <person name="Tritt A."/>
            <person name="Yoshinaga Y."/>
            <person name="Zwiers L.-H."/>
            <person name="Turgeon B."/>
            <person name="Goodwin S."/>
            <person name="Spatafora J."/>
            <person name="Crous P."/>
            <person name="Grigoriev I."/>
        </authorList>
    </citation>
    <scope>NUCLEOTIDE SEQUENCE</scope>
    <source>
        <strain evidence="1">CBS 113389</strain>
    </source>
</reference>
<sequence>MPATTEICTLTLAPGTDINDPNSAAAAVLKECNDTLASQPGFQKLWYGTAVEKPEMLQLFIDWNSKAAHETFQAAADTYAAFRSHLAKLHTGTPHVVHVDFLPEGGVAAALSAKVTQVATFYFDGAPPANAFEGAETLITRLIGNEDVNVSGWAYGTTHEVVEKEGVRGRANVLVMGWESVEAHAASHETRTLKENIHLLTTGDVKTYEQVHVPATLYRRG</sequence>
<dbReference type="Gene3D" id="3.30.70.100">
    <property type="match status" value="1"/>
</dbReference>
<keyword evidence="2" id="KW-1185">Reference proteome</keyword>
<name>A0A6A6PZE7_9PEZI</name>
<evidence type="ECO:0000313" key="2">
    <source>
        <dbReference type="Proteomes" id="UP000799767"/>
    </source>
</evidence>
<dbReference type="InterPro" id="IPR011008">
    <property type="entry name" value="Dimeric_a/b-barrel"/>
</dbReference>
<dbReference type="GeneID" id="54476959"/>
<gene>
    <name evidence="1" type="ORF">BDY17DRAFT_315886</name>
</gene>
<protein>
    <recommendedName>
        <fullName evidence="3">ABM domain-containing protein</fullName>
    </recommendedName>
</protein>
<dbReference type="AlphaFoldDB" id="A0A6A6PZE7"/>